<name>A0AAW9Q112_9CYAN</name>
<dbReference type="RefSeq" id="WP_330482979.1">
    <property type="nucleotide sequence ID" value="NZ_JAZBJZ010000021.1"/>
</dbReference>
<dbReference type="AlphaFoldDB" id="A0AAW9Q112"/>
<comment type="caution">
    <text evidence="1">The sequence shown here is derived from an EMBL/GenBank/DDBJ whole genome shotgun (WGS) entry which is preliminary data.</text>
</comment>
<accession>A0AAW9Q112</accession>
<organism evidence="1 2">
    <name type="scientific">Tumidithrix elongata BACA0141</name>
    <dbReference type="NCBI Taxonomy" id="2716417"/>
    <lineage>
        <taxon>Bacteria</taxon>
        <taxon>Bacillati</taxon>
        <taxon>Cyanobacteriota</taxon>
        <taxon>Cyanophyceae</taxon>
        <taxon>Pseudanabaenales</taxon>
        <taxon>Pseudanabaenaceae</taxon>
        <taxon>Tumidithrix</taxon>
        <taxon>Tumidithrix elongata</taxon>
    </lineage>
</organism>
<protein>
    <submittedName>
        <fullName evidence="1">Uncharacterized protein</fullName>
    </submittedName>
</protein>
<reference evidence="1" key="1">
    <citation type="submission" date="2024-01" db="EMBL/GenBank/DDBJ databases">
        <title>Bank of Algae and Cyanobacteria of the Azores (BACA) strain genomes.</title>
        <authorList>
            <person name="Luz R."/>
            <person name="Cordeiro R."/>
            <person name="Fonseca A."/>
            <person name="Goncalves V."/>
        </authorList>
    </citation>
    <scope>NUCLEOTIDE SEQUENCE</scope>
    <source>
        <strain evidence="1">BACA0141</strain>
    </source>
</reference>
<sequence>MFQVVLDMAPIRKVHVIAELPTKEEAMDKYIKLVEANQGSPITKNGKYTIRKKPNNG</sequence>
<keyword evidence="2" id="KW-1185">Reference proteome</keyword>
<evidence type="ECO:0000313" key="1">
    <source>
        <dbReference type="EMBL" id="MEE3716551.1"/>
    </source>
</evidence>
<dbReference type="EMBL" id="JAZBJZ010000021">
    <property type="protein sequence ID" value="MEE3716551.1"/>
    <property type="molecule type" value="Genomic_DNA"/>
</dbReference>
<proteinExistence type="predicted"/>
<evidence type="ECO:0000313" key="2">
    <source>
        <dbReference type="Proteomes" id="UP001333818"/>
    </source>
</evidence>
<gene>
    <name evidence="1" type="ORF">V2H45_07330</name>
</gene>
<dbReference type="Proteomes" id="UP001333818">
    <property type="component" value="Unassembled WGS sequence"/>
</dbReference>